<evidence type="ECO:0000313" key="2">
    <source>
        <dbReference type="EMBL" id="CAB4299063.1"/>
    </source>
</evidence>
<evidence type="ECO:0000313" key="4">
    <source>
        <dbReference type="Proteomes" id="UP000507245"/>
    </source>
</evidence>
<protein>
    <submittedName>
        <fullName evidence="1">Uncharacterized protein</fullName>
    </submittedName>
</protein>
<reference evidence="1 3" key="2">
    <citation type="submission" date="2020-05" db="EMBL/GenBank/DDBJ databases">
        <authorList>
            <person name="Campoy J."/>
            <person name="Schneeberger K."/>
            <person name="Spophaly S."/>
        </authorList>
    </citation>
    <scope>NUCLEOTIDE SEQUENCE [LARGE SCALE GENOMIC DNA]</scope>
    <source>
        <strain evidence="1">PruArmRojPasFocal</strain>
    </source>
</reference>
<reference evidence="4" key="1">
    <citation type="journal article" date="2020" name="Genome Biol.">
        <title>Gamete binning: chromosome-level and haplotype-resolved genome assembly enabled by high-throughput single-cell sequencing of gamete genomes.</title>
        <authorList>
            <person name="Campoy J.A."/>
            <person name="Sun H."/>
            <person name="Goel M."/>
            <person name="Jiao W.-B."/>
            <person name="Folz-Donahue K."/>
            <person name="Wang N."/>
            <person name="Rubio M."/>
            <person name="Liu C."/>
            <person name="Kukat C."/>
            <person name="Ruiz D."/>
            <person name="Huettel B."/>
            <person name="Schneeberger K."/>
        </authorList>
    </citation>
    <scope>NUCLEOTIDE SEQUENCE [LARGE SCALE GENOMIC DNA]</scope>
    <source>
        <strain evidence="4">cv. Rojo Pasion</strain>
    </source>
</reference>
<dbReference type="EMBL" id="CAEKKB010000002">
    <property type="protein sequence ID" value="CAB4299063.1"/>
    <property type="molecule type" value="Genomic_DNA"/>
</dbReference>
<keyword evidence="4" id="KW-1185">Reference proteome</keyword>
<organism evidence="1 3">
    <name type="scientific">Prunus armeniaca</name>
    <name type="common">Apricot</name>
    <name type="synonym">Armeniaca vulgaris</name>
    <dbReference type="NCBI Taxonomy" id="36596"/>
    <lineage>
        <taxon>Eukaryota</taxon>
        <taxon>Viridiplantae</taxon>
        <taxon>Streptophyta</taxon>
        <taxon>Embryophyta</taxon>
        <taxon>Tracheophyta</taxon>
        <taxon>Spermatophyta</taxon>
        <taxon>Magnoliopsida</taxon>
        <taxon>eudicotyledons</taxon>
        <taxon>Gunneridae</taxon>
        <taxon>Pentapetalae</taxon>
        <taxon>rosids</taxon>
        <taxon>fabids</taxon>
        <taxon>Rosales</taxon>
        <taxon>Rosaceae</taxon>
        <taxon>Amygdaloideae</taxon>
        <taxon>Amygdaleae</taxon>
        <taxon>Prunus</taxon>
    </lineage>
</organism>
<accession>A0A6J5TYG1</accession>
<dbReference type="AlphaFoldDB" id="A0A6J5TYG1"/>
<name>A0A6J5TYG1_PRUAR</name>
<sequence>MKRNVVNIPHPQRKLVQELKTIDALRNQIPISQGALPKPQDQSRSYMGPLTCSKSRDILGMIILELSALNSTRLDKYLIWNPLYDDPVSQTQENDYIISQGAKLIVGVESMQVMMIGTSNTEDQLPLIQEMM</sequence>
<evidence type="ECO:0000313" key="3">
    <source>
        <dbReference type="Proteomes" id="UP000507222"/>
    </source>
</evidence>
<dbReference type="Proteomes" id="UP000507245">
    <property type="component" value="Unassembled WGS sequence"/>
</dbReference>
<dbReference type="EMBL" id="CAEKDK010000002">
    <property type="protein sequence ID" value="CAB4268809.1"/>
    <property type="molecule type" value="Genomic_DNA"/>
</dbReference>
<proteinExistence type="predicted"/>
<evidence type="ECO:0000313" key="1">
    <source>
        <dbReference type="EMBL" id="CAB4268809.1"/>
    </source>
</evidence>
<dbReference type="Proteomes" id="UP000507222">
    <property type="component" value="Unassembled WGS sequence"/>
</dbReference>
<gene>
    <name evidence="1" type="ORF">CURHAP_LOCUS13236</name>
    <name evidence="2" type="ORF">ORAREDHAP_LOCUS12364</name>
</gene>